<feature type="transmembrane region" description="Helical" evidence="1">
    <location>
        <begin position="190"/>
        <end position="214"/>
    </location>
</feature>
<sequence>MTSGEGVTTLVHQPTPTARADWDEWYGRRWRIASLALVLLLVAIGGTAFVAGEKQSTYGDLVGAVVDGDAQQVEIHGPRDGGPGTYVVRWRETINHYAEVRVVRGKDSQLAVDSPGIGGREYVDEAPADFLRGLAPWLSVDTTGNGDYVRWTLMGWSGPAALSWMLLAAGLAVFVLIVSGPPPWRSTRWAWFWMFALASPIGLVAYVVLAGPLAHLRPADPSRRRLTGGWAFLLATFVLSAFVGYDRTWQ</sequence>
<dbReference type="STRING" id="402596.SAMN04489844_1885"/>
<dbReference type="EMBL" id="FNRT01000002">
    <property type="protein sequence ID" value="SEC21286.1"/>
    <property type="molecule type" value="Genomic_DNA"/>
</dbReference>
<dbReference type="OrthoDB" id="3784740at2"/>
<feature type="transmembrane region" description="Helical" evidence="1">
    <location>
        <begin position="226"/>
        <end position="245"/>
    </location>
</feature>
<protein>
    <submittedName>
        <fullName evidence="2">Uncharacterized protein</fullName>
    </submittedName>
</protein>
<feature type="transmembrane region" description="Helical" evidence="1">
    <location>
        <begin position="32"/>
        <end position="51"/>
    </location>
</feature>
<evidence type="ECO:0000313" key="2">
    <source>
        <dbReference type="EMBL" id="SEC21286.1"/>
    </source>
</evidence>
<evidence type="ECO:0000256" key="1">
    <source>
        <dbReference type="SAM" id="Phobius"/>
    </source>
</evidence>
<dbReference type="AlphaFoldDB" id="A0A1H4QNS1"/>
<reference evidence="3" key="1">
    <citation type="submission" date="2016-10" db="EMBL/GenBank/DDBJ databases">
        <authorList>
            <person name="Varghese N."/>
            <person name="Submissions S."/>
        </authorList>
    </citation>
    <scope>NUCLEOTIDE SEQUENCE [LARGE SCALE GENOMIC DNA]</scope>
    <source>
        <strain evidence="3">DSM 22017</strain>
    </source>
</reference>
<dbReference type="Proteomes" id="UP000198742">
    <property type="component" value="Unassembled WGS sequence"/>
</dbReference>
<keyword evidence="3" id="KW-1185">Reference proteome</keyword>
<feature type="transmembrane region" description="Helical" evidence="1">
    <location>
        <begin position="160"/>
        <end position="178"/>
    </location>
</feature>
<keyword evidence="1" id="KW-0812">Transmembrane</keyword>
<accession>A0A1H4QNS1</accession>
<organism evidence="2 3">
    <name type="scientific">Nocardioides exalbidus</name>
    <dbReference type="NCBI Taxonomy" id="402596"/>
    <lineage>
        <taxon>Bacteria</taxon>
        <taxon>Bacillati</taxon>
        <taxon>Actinomycetota</taxon>
        <taxon>Actinomycetes</taxon>
        <taxon>Propionibacteriales</taxon>
        <taxon>Nocardioidaceae</taxon>
        <taxon>Nocardioides</taxon>
    </lineage>
</organism>
<proteinExistence type="predicted"/>
<evidence type="ECO:0000313" key="3">
    <source>
        <dbReference type="Proteomes" id="UP000198742"/>
    </source>
</evidence>
<gene>
    <name evidence="2" type="ORF">SAMN04489844_1885</name>
</gene>
<name>A0A1H4QNS1_9ACTN</name>
<keyword evidence="1" id="KW-1133">Transmembrane helix</keyword>
<keyword evidence="1" id="KW-0472">Membrane</keyword>
<dbReference type="RefSeq" id="WP_139306532.1">
    <property type="nucleotide sequence ID" value="NZ_FNRT01000002.1"/>
</dbReference>